<dbReference type="EMBL" id="CAJOBH010082441">
    <property type="protein sequence ID" value="CAF4523371.1"/>
    <property type="molecule type" value="Genomic_DNA"/>
</dbReference>
<gene>
    <name evidence="1" type="ORF">BYL167_LOCUS37009</name>
    <name evidence="2" type="ORF">GIL414_LOCUS36737</name>
</gene>
<proteinExistence type="predicted"/>
<dbReference type="Proteomes" id="UP000681720">
    <property type="component" value="Unassembled WGS sequence"/>
</dbReference>
<sequence>MSRCALGLQARRLDVGGLLNFVDEIVGVASSSSSRQNAAAAKQLLLTGAKVDVVVIFDFGLLGNDKPNG</sequence>
<dbReference type="EMBL" id="CAJOBJ010092197">
    <property type="protein sequence ID" value="CAF4548367.1"/>
    <property type="molecule type" value="Genomic_DNA"/>
</dbReference>
<evidence type="ECO:0000313" key="2">
    <source>
        <dbReference type="EMBL" id="CAF4548367.1"/>
    </source>
</evidence>
<accession>A0A8S2Y9W1</accession>
<evidence type="ECO:0000313" key="3">
    <source>
        <dbReference type="Proteomes" id="UP000681720"/>
    </source>
</evidence>
<protein>
    <submittedName>
        <fullName evidence="2">Uncharacterized protein</fullName>
    </submittedName>
</protein>
<organism evidence="2 3">
    <name type="scientific">Rotaria magnacalcarata</name>
    <dbReference type="NCBI Taxonomy" id="392030"/>
    <lineage>
        <taxon>Eukaryota</taxon>
        <taxon>Metazoa</taxon>
        <taxon>Spiralia</taxon>
        <taxon>Gnathifera</taxon>
        <taxon>Rotifera</taxon>
        <taxon>Eurotatoria</taxon>
        <taxon>Bdelloidea</taxon>
        <taxon>Philodinida</taxon>
        <taxon>Philodinidae</taxon>
        <taxon>Rotaria</taxon>
    </lineage>
</organism>
<dbReference type="Proteomes" id="UP000681967">
    <property type="component" value="Unassembled WGS sequence"/>
</dbReference>
<dbReference type="AlphaFoldDB" id="A0A8S2Y9W1"/>
<name>A0A8S2Y9W1_9BILA</name>
<feature type="non-terminal residue" evidence="2">
    <location>
        <position position="69"/>
    </location>
</feature>
<evidence type="ECO:0000313" key="1">
    <source>
        <dbReference type="EMBL" id="CAF4523371.1"/>
    </source>
</evidence>
<comment type="caution">
    <text evidence="2">The sequence shown here is derived from an EMBL/GenBank/DDBJ whole genome shotgun (WGS) entry which is preliminary data.</text>
</comment>
<reference evidence="2" key="1">
    <citation type="submission" date="2021-02" db="EMBL/GenBank/DDBJ databases">
        <authorList>
            <person name="Nowell W R."/>
        </authorList>
    </citation>
    <scope>NUCLEOTIDE SEQUENCE</scope>
</reference>